<feature type="chain" id="PRO_5040855123" description="IgGFc-binding protein N-terminal domain-containing protein" evidence="1">
    <location>
        <begin position="22"/>
        <end position="230"/>
    </location>
</feature>
<feature type="signal peptide" evidence="1">
    <location>
        <begin position="1"/>
        <end position="21"/>
    </location>
</feature>
<organism evidence="2 3">
    <name type="scientific">Tunturiibacter gelidiferens</name>
    <dbReference type="NCBI Taxonomy" id="3069689"/>
    <lineage>
        <taxon>Bacteria</taxon>
        <taxon>Pseudomonadati</taxon>
        <taxon>Acidobacteriota</taxon>
        <taxon>Terriglobia</taxon>
        <taxon>Terriglobales</taxon>
        <taxon>Acidobacteriaceae</taxon>
        <taxon>Tunturiibacter</taxon>
    </lineage>
</organism>
<name>A0A9X0U3E0_9BACT</name>
<evidence type="ECO:0000313" key="2">
    <source>
        <dbReference type="EMBL" id="MBB5328238.1"/>
    </source>
</evidence>
<evidence type="ECO:0000256" key="1">
    <source>
        <dbReference type="SAM" id="SignalP"/>
    </source>
</evidence>
<gene>
    <name evidence="2" type="ORF">HDF14_001844</name>
</gene>
<protein>
    <recommendedName>
        <fullName evidence="4">IgGFc-binding protein N-terminal domain-containing protein</fullName>
    </recommendedName>
</protein>
<accession>A0A9X0U3E0</accession>
<feature type="non-terminal residue" evidence="2">
    <location>
        <position position="230"/>
    </location>
</feature>
<evidence type="ECO:0000313" key="3">
    <source>
        <dbReference type="Proteomes" id="UP000535182"/>
    </source>
</evidence>
<proteinExistence type="predicted"/>
<comment type="caution">
    <text evidence="2">The sequence shown here is derived from an EMBL/GenBank/DDBJ whole genome shotgun (WGS) entry which is preliminary data.</text>
</comment>
<keyword evidence="1" id="KW-0732">Signal</keyword>
<dbReference type="EMBL" id="JACHEB010000003">
    <property type="protein sequence ID" value="MBB5328238.1"/>
    <property type="molecule type" value="Genomic_DNA"/>
</dbReference>
<reference evidence="2 3" key="1">
    <citation type="submission" date="2020-08" db="EMBL/GenBank/DDBJ databases">
        <title>Genomic Encyclopedia of Type Strains, Phase IV (KMG-V): Genome sequencing to study the core and pangenomes of soil and plant-associated prokaryotes.</title>
        <authorList>
            <person name="Whitman W."/>
        </authorList>
    </citation>
    <scope>NUCLEOTIDE SEQUENCE [LARGE SCALE GENOMIC DNA]</scope>
    <source>
        <strain evidence="2 3">X5P2</strain>
    </source>
</reference>
<sequence>MRIKSICLLFLFDLSLQPAHAQGTVPTFEHSVGQSSYTLSGRDPGQGRATTIPTVLVPIALSFDAKHLAGKPFVMDAASDVSPVLRSPIFSKFAFAAGNTTQYADAMLRSTFPKADGWHTLLGEPKIKPIKITVPVGYGYIITSKSNGGSFAVVDIEFLQRELFKQLPKQDGKLVVAVTHNTTYYTEGDATLCCSWGTHGIDSATGNSFVLGSYLRAAPAVVEDSDVQPL</sequence>
<keyword evidence="3" id="KW-1185">Reference proteome</keyword>
<dbReference type="Proteomes" id="UP000535182">
    <property type="component" value="Unassembled WGS sequence"/>
</dbReference>
<evidence type="ECO:0008006" key="4">
    <source>
        <dbReference type="Google" id="ProtNLM"/>
    </source>
</evidence>
<dbReference type="AlphaFoldDB" id="A0A9X0U3E0"/>